<gene>
    <name evidence="1" type="ORF">LVIROSA_LOCUS8931</name>
</gene>
<accession>A0AAU9M379</accession>
<sequence>MPQPSSGEDIYDYLAGFETTWALNLPHKTKDGLKARQDLEALGIKTELRPQPKGDRHWLPPAKQHMLELKDLNPRRARKSTWLQSQHSRTFITWFKKEVEKRLANEEDICDDVRWLAKGPNFAISKYSGFAINEYHFHTTSRDESRTTQCSGVSLVAYTMQIASAKDSNPVYGVVTYFGRIKELWDLDYRMFTMLD</sequence>
<dbReference type="Proteomes" id="UP001157418">
    <property type="component" value="Unassembled WGS sequence"/>
</dbReference>
<protein>
    <submittedName>
        <fullName evidence="1">Uncharacterized protein</fullName>
    </submittedName>
</protein>
<proteinExistence type="predicted"/>
<evidence type="ECO:0000313" key="2">
    <source>
        <dbReference type="Proteomes" id="UP001157418"/>
    </source>
</evidence>
<evidence type="ECO:0000313" key="1">
    <source>
        <dbReference type="EMBL" id="CAH1421536.1"/>
    </source>
</evidence>
<dbReference type="PANTHER" id="PTHR48258:SF8">
    <property type="entry name" value="DUF4216 DOMAIN-CONTAINING PROTEIN"/>
    <property type="match status" value="1"/>
</dbReference>
<dbReference type="EMBL" id="CAKMRJ010001112">
    <property type="protein sequence ID" value="CAH1421536.1"/>
    <property type="molecule type" value="Genomic_DNA"/>
</dbReference>
<dbReference type="PANTHER" id="PTHR48258">
    <property type="entry name" value="DUF4218 DOMAIN-CONTAINING PROTEIN-RELATED"/>
    <property type="match status" value="1"/>
</dbReference>
<comment type="caution">
    <text evidence="1">The sequence shown here is derived from an EMBL/GenBank/DDBJ whole genome shotgun (WGS) entry which is preliminary data.</text>
</comment>
<dbReference type="AlphaFoldDB" id="A0AAU9M379"/>
<reference evidence="1 2" key="1">
    <citation type="submission" date="2022-01" db="EMBL/GenBank/DDBJ databases">
        <authorList>
            <person name="Xiong W."/>
            <person name="Schranz E."/>
        </authorList>
    </citation>
    <scope>NUCLEOTIDE SEQUENCE [LARGE SCALE GENOMIC DNA]</scope>
</reference>
<keyword evidence="2" id="KW-1185">Reference proteome</keyword>
<name>A0AAU9M379_9ASTR</name>
<organism evidence="1 2">
    <name type="scientific">Lactuca virosa</name>
    <dbReference type="NCBI Taxonomy" id="75947"/>
    <lineage>
        <taxon>Eukaryota</taxon>
        <taxon>Viridiplantae</taxon>
        <taxon>Streptophyta</taxon>
        <taxon>Embryophyta</taxon>
        <taxon>Tracheophyta</taxon>
        <taxon>Spermatophyta</taxon>
        <taxon>Magnoliopsida</taxon>
        <taxon>eudicotyledons</taxon>
        <taxon>Gunneridae</taxon>
        <taxon>Pentapetalae</taxon>
        <taxon>asterids</taxon>
        <taxon>campanulids</taxon>
        <taxon>Asterales</taxon>
        <taxon>Asteraceae</taxon>
        <taxon>Cichorioideae</taxon>
        <taxon>Cichorieae</taxon>
        <taxon>Lactucinae</taxon>
        <taxon>Lactuca</taxon>
    </lineage>
</organism>